<proteinExistence type="predicted"/>
<dbReference type="InterPro" id="IPR036280">
    <property type="entry name" value="Multihaem_cyt_sf"/>
</dbReference>
<evidence type="ECO:0000259" key="2">
    <source>
        <dbReference type="Pfam" id="PF09699"/>
    </source>
</evidence>
<keyword evidence="1" id="KW-0732">Signal</keyword>
<feature type="domain" description="Doubled CXXCH motif" evidence="2">
    <location>
        <begin position="163"/>
        <end position="195"/>
    </location>
</feature>
<dbReference type="EMBL" id="JAFITO010000064">
    <property type="protein sequence ID" value="MBN4068846.1"/>
    <property type="molecule type" value="Genomic_DNA"/>
</dbReference>
<reference evidence="3 4" key="1">
    <citation type="submission" date="2021-02" db="EMBL/GenBank/DDBJ databases">
        <title>Activity-based single-cell genomes from oceanic crustal fluid captures similar information to metagenomic and metatranscriptomic surveys with orders of magnitude less sampling.</title>
        <authorList>
            <person name="D'Angelo T.S."/>
            <person name="Orcutt B.N."/>
        </authorList>
    </citation>
    <scope>NUCLEOTIDE SEQUENCE [LARGE SCALE GENOMIC DNA]</scope>
    <source>
        <strain evidence="3">AH-315-G02</strain>
    </source>
</reference>
<evidence type="ECO:0000313" key="4">
    <source>
        <dbReference type="Proteomes" id="UP000717534"/>
    </source>
</evidence>
<feature type="chain" id="PRO_5046621038" evidence="1">
    <location>
        <begin position="24"/>
        <end position="197"/>
    </location>
</feature>
<name>A0ABS3AXW3_9BACT</name>
<dbReference type="SUPFAM" id="SSF48695">
    <property type="entry name" value="Multiheme cytochromes"/>
    <property type="match status" value="1"/>
</dbReference>
<accession>A0ABS3AXW3</accession>
<keyword evidence="4" id="KW-1185">Reference proteome</keyword>
<dbReference type="Pfam" id="PF09699">
    <property type="entry name" value="Paired_CXXCH_1"/>
    <property type="match status" value="1"/>
</dbReference>
<evidence type="ECO:0000256" key="1">
    <source>
        <dbReference type="SAM" id="SignalP"/>
    </source>
</evidence>
<feature type="signal peptide" evidence="1">
    <location>
        <begin position="1"/>
        <end position="23"/>
    </location>
</feature>
<protein>
    <submittedName>
        <fullName evidence="3">Cytochrome C</fullName>
    </submittedName>
</protein>
<dbReference type="Proteomes" id="UP000717534">
    <property type="component" value="Unassembled WGS sequence"/>
</dbReference>
<organism evidence="3 4">
    <name type="scientific">Desulfotalea psychrophila</name>
    <dbReference type="NCBI Taxonomy" id="84980"/>
    <lineage>
        <taxon>Bacteria</taxon>
        <taxon>Pseudomonadati</taxon>
        <taxon>Thermodesulfobacteriota</taxon>
        <taxon>Desulfobulbia</taxon>
        <taxon>Desulfobulbales</taxon>
        <taxon>Desulfocapsaceae</taxon>
        <taxon>Desulfotalea</taxon>
    </lineage>
</organism>
<gene>
    <name evidence="3" type="ORF">JYU06_04940</name>
</gene>
<evidence type="ECO:0000313" key="3">
    <source>
        <dbReference type="EMBL" id="MBN4068846.1"/>
    </source>
</evidence>
<dbReference type="InterPro" id="IPR010177">
    <property type="entry name" value="Paired_CXXCH_1"/>
</dbReference>
<comment type="caution">
    <text evidence="3">The sequence shown here is derived from an EMBL/GenBank/DDBJ whole genome shotgun (WGS) entry which is preliminary data.</text>
</comment>
<sequence length="197" mass="20585">MKKVLIASLALMGSIGLCSTALGAITGTAHDFSASGWSQGQICIPCHAPHNNNNTSGELLWNHEVTTATYTLYGSTTFDAVDADQPGGVSKLCLSCHDGTVAIDSFGGASGGTMITGDRNFGIDMGNDHPVSFTYDTTLATTDGYLVDPNTLPDTVKMFDGKMECASCHDVHNKHNQNALLNIGNGGSALCLTCHLK</sequence>